<reference evidence="2" key="2">
    <citation type="journal article" date="2015" name="Data Brief">
        <title>Shoot transcriptome of the giant reed, Arundo donax.</title>
        <authorList>
            <person name="Barrero R.A."/>
            <person name="Guerrero F.D."/>
            <person name="Moolhuijzen P."/>
            <person name="Goolsby J.A."/>
            <person name="Tidwell J."/>
            <person name="Bellgard S.E."/>
            <person name="Bellgard M.I."/>
        </authorList>
    </citation>
    <scope>NUCLEOTIDE SEQUENCE</scope>
    <source>
        <tissue evidence="2">Shoot tissue taken approximately 20 cm above the soil surface</tissue>
    </source>
</reference>
<reference evidence="2" key="1">
    <citation type="submission" date="2014-09" db="EMBL/GenBank/DDBJ databases">
        <authorList>
            <person name="Magalhaes I.L.F."/>
            <person name="Oliveira U."/>
            <person name="Santos F.R."/>
            <person name="Vidigal T.H.D.A."/>
            <person name="Brescovit A.D."/>
            <person name="Santos A.J."/>
        </authorList>
    </citation>
    <scope>NUCLEOTIDE SEQUENCE</scope>
    <source>
        <tissue evidence="2">Shoot tissue taken approximately 20 cm above the soil surface</tissue>
    </source>
</reference>
<name>A0A0A9EAE2_ARUDO</name>
<dbReference type="AlphaFoldDB" id="A0A0A9EAE2"/>
<sequence length="44" mass="4918">MWASVAAPPVDWWPGLTSHNQIAERSKAEDSEQEKETPIPAPLF</sequence>
<feature type="region of interest" description="Disordered" evidence="1">
    <location>
        <begin position="1"/>
        <end position="44"/>
    </location>
</feature>
<evidence type="ECO:0000256" key="1">
    <source>
        <dbReference type="SAM" id="MobiDB-lite"/>
    </source>
</evidence>
<protein>
    <submittedName>
        <fullName evidence="2">Uncharacterized protein</fullName>
    </submittedName>
</protein>
<feature type="compositionally biased region" description="Basic and acidic residues" evidence="1">
    <location>
        <begin position="22"/>
        <end position="37"/>
    </location>
</feature>
<proteinExistence type="predicted"/>
<evidence type="ECO:0000313" key="2">
    <source>
        <dbReference type="EMBL" id="JAD97011.1"/>
    </source>
</evidence>
<dbReference type="EMBL" id="GBRH01200884">
    <property type="protein sequence ID" value="JAD97011.1"/>
    <property type="molecule type" value="Transcribed_RNA"/>
</dbReference>
<accession>A0A0A9EAE2</accession>
<organism evidence="2">
    <name type="scientific">Arundo donax</name>
    <name type="common">Giant reed</name>
    <name type="synonym">Donax arundinaceus</name>
    <dbReference type="NCBI Taxonomy" id="35708"/>
    <lineage>
        <taxon>Eukaryota</taxon>
        <taxon>Viridiplantae</taxon>
        <taxon>Streptophyta</taxon>
        <taxon>Embryophyta</taxon>
        <taxon>Tracheophyta</taxon>
        <taxon>Spermatophyta</taxon>
        <taxon>Magnoliopsida</taxon>
        <taxon>Liliopsida</taxon>
        <taxon>Poales</taxon>
        <taxon>Poaceae</taxon>
        <taxon>PACMAD clade</taxon>
        <taxon>Arundinoideae</taxon>
        <taxon>Arundineae</taxon>
        <taxon>Arundo</taxon>
    </lineage>
</organism>